<name>A0A228HSJ4_9BURK</name>
<comment type="caution">
    <text evidence="2">The sequence shown here is derived from an EMBL/GenBank/DDBJ whole genome shotgun (WGS) entry which is preliminary data.</text>
</comment>
<dbReference type="InterPro" id="IPR052341">
    <property type="entry name" value="LOG_family_nucleotidases"/>
</dbReference>
<dbReference type="PANTHER" id="PTHR43393:SF3">
    <property type="entry name" value="LYSINE DECARBOXYLASE-LIKE PROTEIN"/>
    <property type="match status" value="1"/>
</dbReference>
<feature type="region of interest" description="Disordered" evidence="1">
    <location>
        <begin position="1"/>
        <end position="20"/>
    </location>
</feature>
<gene>
    <name evidence="2" type="ORF">CFB84_40440</name>
</gene>
<dbReference type="AlphaFoldDB" id="A0A228HSJ4"/>
<evidence type="ECO:0000313" key="2">
    <source>
        <dbReference type="EMBL" id="OXI32879.1"/>
    </source>
</evidence>
<dbReference type="SUPFAM" id="SSF102405">
    <property type="entry name" value="MCP/YpsA-like"/>
    <property type="match status" value="1"/>
</dbReference>
<feature type="compositionally biased region" description="Polar residues" evidence="1">
    <location>
        <begin position="9"/>
        <end position="20"/>
    </location>
</feature>
<reference evidence="2 3" key="2">
    <citation type="submission" date="2017-08" db="EMBL/GenBank/DDBJ databases">
        <title>WGS of novel Burkholderia cepaca complex species.</title>
        <authorList>
            <person name="Lipuma J."/>
            <person name="Spilker T."/>
        </authorList>
    </citation>
    <scope>NUCLEOTIDE SEQUENCE [LARGE SCALE GENOMIC DNA]</scope>
    <source>
        <strain evidence="2 3">AU17325</strain>
    </source>
</reference>
<evidence type="ECO:0000313" key="3">
    <source>
        <dbReference type="Proteomes" id="UP000214600"/>
    </source>
</evidence>
<dbReference type="OrthoDB" id="9019599at2"/>
<accession>A0A228HSJ4</accession>
<dbReference type="EMBL" id="NKFA01000038">
    <property type="protein sequence ID" value="OXI32879.1"/>
    <property type="molecule type" value="Genomic_DNA"/>
</dbReference>
<proteinExistence type="predicted"/>
<keyword evidence="2" id="KW-0238">DNA-binding</keyword>
<dbReference type="GO" id="GO:0005829">
    <property type="term" value="C:cytosol"/>
    <property type="evidence" value="ECO:0007669"/>
    <property type="project" value="TreeGrafter"/>
</dbReference>
<dbReference type="InterPro" id="IPR041164">
    <property type="entry name" value="LDcluster4"/>
</dbReference>
<sequence length="203" mass="21493">MSAALAHNPTISPETTMQQKNRTIGVMGSGKEPWLAFSAPLGEWIAQAGFNLLTGGGQGVMLAVARAFAGVPGRAGRSIGILPTQADPLAGFVPLDGYPHPFVDIPILTPLPRREPDADPHTINRNYVNVLSSDLIVALPGGHGTAEEIALAQRWRKPLVCFGPDGAFRELAAGAACTSSLDDVIRFVEDAFSAEQVQTQTQR</sequence>
<reference evidence="3" key="1">
    <citation type="submission" date="2017-06" db="EMBL/GenBank/DDBJ databases">
        <authorList>
            <person name="LiPuma J."/>
            <person name="Spilker T."/>
        </authorList>
    </citation>
    <scope>NUCLEOTIDE SEQUENCE [LARGE SCALE GENOMIC DNA]</scope>
    <source>
        <strain evidence="3">AU17325</strain>
    </source>
</reference>
<protein>
    <submittedName>
        <fullName evidence="2">DNA-binding protein</fullName>
    </submittedName>
</protein>
<dbReference type="PANTHER" id="PTHR43393">
    <property type="entry name" value="CYTOKININ RIBOSIDE 5'-MONOPHOSPHATE PHOSPHORIBOHYDROLASE"/>
    <property type="match status" value="1"/>
</dbReference>
<dbReference type="Proteomes" id="UP000214600">
    <property type="component" value="Unassembled WGS sequence"/>
</dbReference>
<evidence type="ECO:0000256" key="1">
    <source>
        <dbReference type="SAM" id="MobiDB-lite"/>
    </source>
</evidence>
<organism evidence="2 3">
    <name type="scientific">Burkholderia aenigmatica</name>
    <dbReference type="NCBI Taxonomy" id="2015348"/>
    <lineage>
        <taxon>Bacteria</taxon>
        <taxon>Pseudomonadati</taxon>
        <taxon>Pseudomonadota</taxon>
        <taxon>Betaproteobacteria</taxon>
        <taxon>Burkholderiales</taxon>
        <taxon>Burkholderiaceae</taxon>
        <taxon>Burkholderia</taxon>
        <taxon>Burkholderia cepacia complex</taxon>
    </lineage>
</organism>
<dbReference type="Gene3D" id="3.40.50.450">
    <property type="match status" value="1"/>
</dbReference>
<dbReference type="Pfam" id="PF18306">
    <property type="entry name" value="LDcluster4"/>
    <property type="match status" value="1"/>
</dbReference>
<dbReference type="GO" id="GO:0003677">
    <property type="term" value="F:DNA binding"/>
    <property type="evidence" value="ECO:0007669"/>
    <property type="project" value="UniProtKB-KW"/>
</dbReference>